<gene>
    <name evidence="1" type="ORF">GCM10008955_34000</name>
</gene>
<organism evidence="1 2">
    <name type="scientific">Deinococcus malanensis</name>
    <dbReference type="NCBI Taxonomy" id="1706855"/>
    <lineage>
        <taxon>Bacteria</taxon>
        <taxon>Thermotogati</taxon>
        <taxon>Deinococcota</taxon>
        <taxon>Deinococci</taxon>
        <taxon>Deinococcales</taxon>
        <taxon>Deinococcaceae</taxon>
        <taxon>Deinococcus</taxon>
    </lineage>
</organism>
<comment type="caution">
    <text evidence="1">The sequence shown here is derived from an EMBL/GenBank/DDBJ whole genome shotgun (WGS) entry which is preliminary data.</text>
</comment>
<evidence type="ECO:0000313" key="2">
    <source>
        <dbReference type="Proteomes" id="UP000647587"/>
    </source>
</evidence>
<protein>
    <submittedName>
        <fullName evidence="1">Uncharacterized protein</fullName>
    </submittedName>
</protein>
<dbReference type="EMBL" id="BMPP01000017">
    <property type="protein sequence ID" value="GGK37331.1"/>
    <property type="molecule type" value="Genomic_DNA"/>
</dbReference>
<evidence type="ECO:0000313" key="1">
    <source>
        <dbReference type="EMBL" id="GGK37331.1"/>
    </source>
</evidence>
<accession>A0ABQ2F004</accession>
<name>A0ABQ2F004_9DEIO</name>
<sequence>MGVGGVADRLTAVGGLADHTHALGLQQASEPLTEQGMVIDKQHSNHGLSVGLRTQAQGNVSADCTPLWGQGLHEALNRYTGARDDLV</sequence>
<keyword evidence="2" id="KW-1185">Reference proteome</keyword>
<reference evidence="2" key="1">
    <citation type="journal article" date="2019" name="Int. J. Syst. Evol. Microbiol.">
        <title>The Global Catalogue of Microorganisms (GCM) 10K type strain sequencing project: providing services to taxonomists for standard genome sequencing and annotation.</title>
        <authorList>
            <consortium name="The Broad Institute Genomics Platform"/>
            <consortium name="The Broad Institute Genome Sequencing Center for Infectious Disease"/>
            <person name="Wu L."/>
            <person name="Ma J."/>
        </authorList>
    </citation>
    <scope>NUCLEOTIDE SEQUENCE [LARGE SCALE GENOMIC DNA]</scope>
    <source>
        <strain evidence="2">JCM 30331</strain>
    </source>
</reference>
<proteinExistence type="predicted"/>
<dbReference type="Proteomes" id="UP000647587">
    <property type="component" value="Unassembled WGS sequence"/>
</dbReference>